<comment type="caution">
    <text evidence="4">The sequence shown here is derived from an EMBL/GenBank/DDBJ whole genome shotgun (WGS) entry which is preliminary data.</text>
</comment>
<gene>
    <name evidence="4" type="ORF">PPROV_000027200</name>
</gene>
<dbReference type="PROSITE" id="PS50198">
    <property type="entry name" value="PPIC_PPIASE_2"/>
    <property type="match status" value="1"/>
</dbReference>
<proteinExistence type="predicted"/>
<dbReference type="AlphaFoldDB" id="A0A830H332"/>
<evidence type="ECO:0000256" key="2">
    <source>
        <dbReference type="RuleBase" id="RU363014"/>
    </source>
</evidence>
<feature type="signal peptide" evidence="2">
    <location>
        <begin position="1"/>
        <end position="33"/>
    </location>
</feature>
<keyword evidence="1 2" id="KW-0413">Isomerase</keyword>
<dbReference type="EC" id="5.2.1.8" evidence="2"/>
<dbReference type="Proteomes" id="UP000660262">
    <property type="component" value="Unassembled WGS sequence"/>
</dbReference>
<comment type="catalytic activity">
    <reaction evidence="2">
        <text>[protein]-peptidylproline (omega=180) = [protein]-peptidylproline (omega=0)</text>
        <dbReference type="Rhea" id="RHEA:16237"/>
        <dbReference type="Rhea" id="RHEA-COMP:10747"/>
        <dbReference type="Rhea" id="RHEA-COMP:10748"/>
        <dbReference type="ChEBI" id="CHEBI:83833"/>
        <dbReference type="ChEBI" id="CHEBI:83834"/>
        <dbReference type="EC" id="5.2.1.8"/>
    </reaction>
</comment>
<dbReference type="InterPro" id="IPR052204">
    <property type="entry name" value="PpiC/parvulin_rotamase"/>
</dbReference>
<dbReference type="Gene3D" id="3.10.50.40">
    <property type="match status" value="1"/>
</dbReference>
<evidence type="ECO:0000313" key="5">
    <source>
        <dbReference type="Proteomes" id="UP000660262"/>
    </source>
</evidence>
<evidence type="ECO:0000256" key="1">
    <source>
        <dbReference type="PROSITE-ProRule" id="PRU00278"/>
    </source>
</evidence>
<evidence type="ECO:0000313" key="4">
    <source>
        <dbReference type="EMBL" id="GHP01516.1"/>
    </source>
</evidence>
<feature type="domain" description="PpiC" evidence="3">
    <location>
        <begin position="33"/>
        <end position="122"/>
    </location>
</feature>
<dbReference type="InterPro" id="IPR000297">
    <property type="entry name" value="PPIase_PpiC"/>
</dbReference>
<dbReference type="GO" id="GO:0003755">
    <property type="term" value="F:peptidyl-prolyl cis-trans isomerase activity"/>
    <property type="evidence" value="ECO:0007669"/>
    <property type="project" value="UniProtKB-UniRule"/>
</dbReference>
<dbReference type="PANTHER" id="PTHR43629">
    <property type="entry name" value="PEPTIDYL-PROLYL CIS-TRANS ISOMERASE"/>
    <property type="match status" value="1"/>
</dbReference>
<dbReference type="SUPFAM" id="SSF54534">
    <property type="entry name" value="FKBP-like"/>
    <property type="match status" value="1"/>
</dbReference>
<evidence type="ECO:0000259" key="3">
    <source>
        <dbReference type="PROSITE" id="PS50198"/>
    </source>
</evidence>
<reference evidence="4" key="1">
    <citation type="submission" date="2020-10" db="EMBL/GenBank/DDBJ databases">
        <title>Unveiling of a novel bifunctional photoreceptor, Dualchrome1, isolated from a cosmopolitan green alga.</title>
        <authorList>
            <person name="Suzuki S."/>
            <person name="Kawachi M."/>
        </authorList>
    </citation>
    <scope>NUCLEOTIDE SEQUENCE</scope>
    <source>
        <strain evidence="4">NIES 2893</strain>
    </source>
</reference>
<keyword evidence="5" id="KW-1185">Reference proteome</keyword>
<name>A0A830H332_9CHLO</name>
<keyword evidence="2" id="KW-0732">Signal</keyword>
<sequence>MSVTVTSSRSSSLLSYGIVLMMLTALLAKPALAVQAEASHILVDTEAQALDLKAKIDAGADFGEMAKQHSKCPSKSRGGSLGKFGRGQMVKEFDTVVFNEEVGPVHGPVKTQFGYHLIKITSRA</sequence>
<dbReference type="OrthoDB" id="1911748at2759"/>
<keyword evidence="1 2" id="KW-0697">Rotamase</keyword>
<dbReference type="EMBL" id="BNJQ01000001">
    <property type="protein sequence ID" value="GHP01516.1"/>
    <property type="molecule type" value="Genomic_DNA"/>
</dbReference>
<dbReference type="PANTHER" id="PTHR43629:SF2">
    <property type="entry name" value="RHODANESE-LIKE_PPIC DOMAIN-CONTAINING PROTEIN 12, CHLOROPLASTIC"/>
    <property type="match status" value="1"/>
</dbReference>
<dbReference type="Pfam" id="PF00639">
    <property type="entry name" value="Rotamase"/>
    <property type="match status" value="1"/>
</dbReference>
<organism evidence="4 5">
    <name type="scientific">Pycnococcus provasolii</name>
    <dbReference type="NCBI Taxonomy" id="41880"/>
    <lineage>
        <taxon>Eukaryota</taxon>
        <taxon>Viridiplantae</taxon>
        <taxon>Chlorophyta</taxon>
        <taxon>Pseudoscourfieldiophyceae</taxon>
        <taxon>Pseudoscourfieldiales</taxon>
        <taxon>Pycnococcaceae</taxon>
        <taxon>Pycnococcus</taxon>
    </lineage>
</organism>
<feature type="chain" id="PRO_5033107512" description="Peptidyl-prolyl cis-trans isomerase" evidence="2">
    <location>
        <begin position="34"/>
        <end position="124"/>
    </location>
</feature>
<protein>
    <recommendedName>
        <fullName evidence="2">Peptidyl-prolyl cis-trans isomerase</fullName>
        <ecNumber evidence="2">5.2.1.8</ecNumber>
    </recommendedName>
</protein>
<accession>A0A830H332</accession>
<dbReference type="InterPro" id="IPR046357">
    <property type="entry name" value="PPIase_dom_sf"/>
</dbReference>